<feature type="transmembrane region" description="Helical" evidence="1">
    <location>
        <begin position="74"/>
        <end position="93"/>
    </location>
</feature>
<evidence type="ECO:0008006" key="4">
    <source>
        <dbReference type="Google" id="ProtNLM"/>
    </source>
</evidence>
<sequence>MATTDSNNDETQEQVPQMTFSTALRDQENRRSLYVLLVATISMFTTPMAVFYIVFHYALGLPLLSTDKLMNASIAAIGTVVLNMFAFVVFALLEDRRDPANLAKPVTAAPTKKSESLKKMS</sequence>
<dbReference type="EMBL" id="MDYQ01000448">
    <property type="protein sequence ID" value="PRP74685.1"/>
    <property type="molecule type" value="Genomic_DNA"/>
</dbReference>
<organism evidence="2 3">
    <name type="scientific">Planoprotostelium fungivorum</name>
    <dbReference type="NCBI Taxonomy" id="1890364"/>
    <lineage>
        <taxon>Eukaryota</taxon>
        <taxon>Amoebozoa</taxon>
        <taxon>Evosea</taxon>
        <taxon>Variosea</taxon>
        <taxon>Cavosteliida</taxon>
        <taxon>Cavosteliaceae</taxon>
        <taxon>Planoprotostelium</taxon>
    </lineage>
</organism>
<evidence type="ECO:0000313" key="3">
    <source>
        <dbReference type="Proteomes" id="UP000241769"/>
    </source>
</evidence>
<feature type="transmembrane region" description="Helical" evidence="1">
    <location>
        <begin position="33"/>
        <end position="54"/>
    </location>
</feature>
<dbReference type="Proteomes" id="UP000241769">
    <property type="component" value="Unassembled WGS sequence"/>
</dbReference>
<dbReference type="AlphaFoldDB" id="A0A2P6MSK7"/>
<reference evidence="2 3" key="1">
    <citation type="journal article" date="2018" name="Genome Biol. Evol.">
        <title>Multiple Roots of Fruiting Body Formation in Amoebozoa.</title>
        <authorList>
            <person name="Hillmann F."/>
            <person name="Forbes G."/>
            <person name="Novohradska S."/>
            <person name="Ferling I."/>
            <person name="Riege K."/>
            <person name="Groth M."/>
            <person name="Westermann M."/>
            <person name="Marz M."/>
            <person name="Spaller T."/>
            <person name="Winckler T."/>
            <person name="Schaap P."/>
            <person name="Glockner G."/>
        </authorList>
    </citation>
    <scope>NUCLEOTIDE SEQUENCE [LARGE SCALE GENOMIC DNA]</scope>
    <source>
        <strain evidence="2 3">Jena</strain>
    </source>
</reference>
<gene>
    <name evidence="2" type="ORF">PROFUN_03607</name>
</gene>
<keyword evidence="1" id="KW-1133">Transmembrane helix</keyword>
<accession>A0A2P6MSK7</accession>
<comment type="caution">
    <text evidence="2">The sequence shown here is derived from an EMBL/GenBank/DDBJ whole genome shotgun (WGS) entry which is preliminary data.</text>
</comment>
<proteinExistence type="predicted"/>
<name>A0A2P6MSK7_9EUKA</name>
<keyword evidence="1" id="KW-0812">Transmembrane</keyword>
<keyword evidence="3" id="KW-1185">Reference proteome</keyword>
<dbReference type="InParanoid" id="A0A2P6MSK7"/>
<evidence type="ECO:0000256" key="1">
    <source>
        <dbReference type="SAM" id="Phobius"/>
    </source>
</evidence>
<evidence type="ECO:0000313" key="2">
    <source>
        <dbReference type="EMBL" id="PRP74685.1"/>
    </source>
</evidence>
<keyword evidence="1" id="KW-0472">Membrane</keyword>
<protein>
    <recommendedName>
        <fullName evidence="4">Vacuolar ATPase assembly integral membrane protein VMA21</fullName>
    </recommendedName>
</protein>